<dbReference type="SUPFAM" id="SSF50998">
    <property type="entry name" value="Quinoprotein alcohol dehydrogenase-like"/>
    <property type="match status" value="1"/>
</dbReference>
<evidence type="ECO:0000256" key="7">
    <source>
        <dbReference type="ARBA" id="ARBA00022892"/>
    </source>
</evidence>
<evidence type="ECO:0000256" key="11">
    <source>
        <dbReference type="PROSITE-ProRule" id="PRU00221"/>
    </source>
</evidence>
<evidence type="ECO:0000313" key="13">
    <source>
        <dbReference type="EMBL" id="TIA93616.1"/>
    </source>
</evidence>
<dbReference type="PANTHER" id="PTHR23284:SF0">
    <property type="entry name" value="PROLACTIN REGULATORY ELEMENT-BINDING PROTEIN"/>
    <property type="match status" value="1"/>
</dbReference>
<comment type="caution">
    <text evidence="13">The sequence shown here is derived from an EMBL/GenBank/DDBJ whole genome shotgun (WGS) entry which is preliminary data.</text>
</comment>
<keyword evidence="8" id="KW-0653">Protein transport</keyword>
<keyword evidence="5" id="KW-0677">Repeat</keyword>
<organism evidence="13 14">
    <name type="scientific">Wallemia hederae</name>
    <dbReference type="NCBI Taxonomy" id="1540922"/>
    <lineage>
        <taxon>Eukaryota</taxon>
        <taxon>Fungi</taxon>
        <taxon>Dikarya</taxon>
        <taxon>Basidiomycota</taxon>
        <taxon>Wallemiomycotina</taxon>
        <taxon>Wallemiomycetes</taxon>
        <taxon>Wallemiales</taxon>
        <taxon>Wallemiaceae</taxon>
        <taxon>Wallemia</taxon>
    </lineage>
</organism>
<dbReference type="GO" id="GO:0003400">
    <property type="term" value="P:regulation of COPII vesicle coating"/>
    <property type="evidence" value="ECO:0007669"/>
    <property type="project" value="TreeGrafter"/>
</dbReference>
<feature type="repeat" description="WD" evidence="11">
    <location>
        <begin position="318"/>
        <end position="348"/>
    </location>
</feature>
<evidence type="ECO:0000256" key="6">
    <source>
        <dbReference type="ARBA" id="ARBA00022824"/>
    </source>
</evidence>
<keyword evidence="7" id="KW-0931">ER-Golgi transport</keyword>
<reference evidence="13 14" key="1">
    <citation type="submission" date="2019-03" db="EMBL/GenBank/DDBJ databases">
        <title>Sequencing 23 genomes of Wallemia ichthyophaga.</title>
        <authorList>
            <person name="Gostincar C."/>
        </authorList>
    </citation>
    <scope>NUCLEOTIDE SEQUENCE [LARGE SCALE GENOMIC DNA]</scope>
    <source>
        <strain evidence="13 14">EXF-5753</strain>
    </source>
</reference>
<dbReference type="Pfam" id="PF00400">
    <property type="entry name" value="WD40"/>
    <property type="match status" value="1"/>
</dbReference>
<dbReference type="PROSITE" id="PS50294">
    <property type="entry name" value="WD_REPEATS_REGION"/>
    <property type="match status" value="1"/>
</dbReference>
<keyword evidence="2" id="KW-0813">Transport</keyword>
<evidence type="ECO:0000256" key="12">
    <source>
        <dbReference type="SAM" id="Phobius"/>
    </source>
</evidence>
<evidence type="ECO:0000256" key="3">
    <source>
        <dbReference type="ARBA" id="ARBA00022574"/>
    </source>
</evidence>
<dbReference type="InterPro" id="IPR045260">
    <property type="entry name" value="Sec12-like"/>
</dbReference>
<dbReference type="PANTHER" id="PTHR23284">
    <property type="entry name" value="PROLACTIN REGULATORY ELEMENT BINDING PROTEIN"/>
    <property type="match status" value="1"/>
</dbReference>
<protein>
    <submittedName>
        <fullName evidence="13">Uncharacterized protein</fullName>
    </submittedName>
</protein>
<sequence>MPRVPHKSHSVGFPIYSLAFISPSRVVLGGGGGSSSKTGVKNKLAVYDISSDDITPASTYELDSADDCPMSLSVPLTNKHHLVAGINTSTPPNTNLRLFNIDGDKLSLESKTQTIYSDDVEAYQRIAEISPSPTHPIVVVDGKRKEKQESSFLHTLSFPQLKQLNEPLQIQGDILSANFSADGALLAVATSKQVTVYAVESDEKKTVLKEVQSISEPLIRKNPGGSLRYAKFGRGSHTSKLYTITNSAPPAKKRGARPGFLTAWDTNSWTVIRSVRLADKPVTACDLSEDGQLIAFASADLSVGIVSAKTLAPLVRILSAHSFPVTCLSFDPTATVLASGSPDNSMRLVQVPPDLAAGDSARAFVQALVIAILIGLLAVLLQLYQRK</sequence>
<dbReference type="EMBL" id="SPNW01000001">
    <property type="protein sequence ID" value="TIA93616.1"/>
    <property type="molecule type" value="Genomic_DNA"/>
</dbReference>
<proteinExistence type="predicted"/>
<evidence type="ECO:0000256" key="8">
    <source>
        <dbReference type="ARBA" id="ARBA00022927"/>
    </source>
</evidence>
<keyword evidence="10 12" id="KW-0472">Membrane</keyword>
<keyword evidence="9 12" id="KW-1133">Transmembrane helix</keyword>
<dbReference type="GO" id="GO:0015031">
    <property type="term" value="P:protein transport"/>
    <property type="evidence" value="ECO:0007669"/>
    <property type="project" value="UniProtKB-KW"/>
</dbReference>
<keyword evidence="14" id="KW-1185">Reference proteome</keyword>
<evidence type="ECO:0000256" key="10">
    <source>
        <dbReference type="ARBA" id="ARBA00023136"/>
    </source>
</evidence>
<dbReference type="GO" id="GO:0005789">
    <property type="term" value="C:endoplasmic reticulum membrane"/>
    <property type="evidence" value="ECO:0007669"/>
    <property type="project" value="UniProtKB-SubCell"/>
</dbReference>
<dbReference type="Gene3D" id="2.130.10.10">
    <property type="entry name" value="YVTN repeat-like/Quinoprotein amine dehydrogenase"/>
    <property type="match status" value="1"/>
</dbReference>
<dbReference type="InterPro" id="IPR001680">
    <property type="entry name" value="WD40_rpt"/>
</dbReference>
<evidence type="ECO:0000313" key="14">
    <source>
        <dbReference type="Proteomes" id="UP000310189"/>
    </source>
</evidence>
<dbReference type="GO" id="GO:0005085">
    <property type="term" value="F:guanyl-nucleotide exchange factor activity"/>
    <property type="evidence" value="ECO:0007669"/>
    <property type="project" value="InterPro"/>
</dbReference>
<accession>A0A4T0G2G5</accession>
<evidence type="ECO:0000256" key="5">
    <source>
        <dbReference type="ARBA" id="ARBA00022737"/>
    </source>
</evidence>
<dbReference type="Proteomes" id="UP000310189">
    <property type="component" value="Unassembled WGS sequence"/>
</dbReference>
<evidence type="ECO:0000256" key="1">
    <source>
        <dbReference type="ARBA" id="ARBA00004648"/>
    </source>
</evidence>
<keyword evidence="4 12" id="KW-0812">Transmembrane</keyword>
<comment type="subcellular location">
    <subcellularLocation>
        <location evidence="1">Endoplasmic reticulum membrane</location>
        <topology evidence="1">Single-pass type II membrane protein</topology>
    </subcellularLocation>
</comment>
<evidence type="ECO:0000256" key="4">
    <source>
        <dbReference type="ARBA" id="ARBA00022692"/>
    </source>
</evidence>
<keyword evidence="3 11" id="KW-0853">WD repeat</keyword>
<dbReference type="AlphaFoldDB" id="A0A4T0G2G5"/>
<dbReference type="PROSITE" id="PS50082">
    <property type="entry name" value="WD_REPEATS_2"/>
    <property type="match status" value="1"/>
</dbReference>
<evidence type="ECO:0000256" key="2">
    <source>
        <dbReference type="ARBA" id="ARBA00022448"/>
    </source>
</evidence>
<name>A0A4T0G2G5_9BASI</name>
<keyword evidence="6" id="KW-0256">Endoplasmic reticulum</keyword>
<dbReference type="GO" id="GO:0006888">
    <property type="term" value="P:endoplasmic reticulum to Golgi vesicle-mediated transport"/>
    <property type="evidence" value="ECO:0007669"/>
    <property type="project" value="TreeGrafter"/>
</dbReference>
<evidence type="ECO:0000256" key="9">
    <source>
        <dbReference type="ARBA" id="ARBA00022989"/>
    </source>
</evidence>
<dbReference type="InterPro" id="IPR011047">
    <property type="entry name" value="Quinoprotein_ADH-like_sf"/>
</dbReference>
<gene>
    <name evidence="13" type="ORF">E3P99_00035</name>
</gene>
<dbReference type="OrthoDB" id="2013972at2759"/>
<dbReference type="SMART" id="SM00320">
    <property type="entry name" value="WD40"/>
    <property type="match status" value="3"/>
</dbReference>
<dbReference type="InterPro" id="IPR015943">
    <property type="entry name" value="WD40/YVTN_repeat-like_dom_sf"/>
</dbReference>
<feature type="transmembrane region" description="Helical" evidence="12">
    <location>
        <begin position="363"/>
        <end position="384"/>
    </location>
</feature>